<dbReference type="GO" id="GO:0042941">
    <property type="term" value="P:D-alanine transmembrane transport"/>
    <property type="evidence" value="ECO:0007669"/>
    <property type="project" value="TreeGrafter"/>
</dbReference>
<dbReference type="GO" id="GO:0015808">
    <property type="term" value="P:L-alanine transport"/>
    <property type="evidence" value="ECO:0007669"/>
    <property type="project" value="TreeGrafter"/>
</dbReference>
<dbReference type="CDD" id="cd06582">
    <property type="entry name" value="TM_PBP1_LivH_like"/>
    <property type="match status" value="1"/>
</dbReference>
<dbReference type="InterPro" id="IPR037294">
    <property type="entry name" value="ABC_BtuC-like"/>
</dbReference>
<organism evidence="11 12">
    <name type="scientific">Symbiobacterium thermophilum</name>
    <dbReference type="NCBI Taxonomy" id="2734"/>
    <lineage>
        <taxon>Bacteria</taxon>
        <taxon>Bacillati</taxon>
        <taxon>Bacillota</taxon>
        <taxon>Clostridia</taxon>
        <taxon>Eubacteriales</taxon>
        <taxon>Symbiobacteriaceae</taxon>
        <taxon>Symbiobacterium</taxon>
    </lineage>
</organism>
<evidence type="ECO:0000256" key="4">
    <source>
        <dbReference type="ARBA" id="ARBA00022519"/>
    </source>
</evidence>
<dbReference type="GO" id="GO:0015192">
    <property type="term" value="F:L-phenylalanine transmembrane transporter activity"/>
    <property type="evidence" value="ECO:0007669"/>
    <property type="project" value="TreeGrafter"/>
</dbReference>
<keyword evidence="6" id="KW-0029">Amino-acid transport</keyword>
<keyword evidence="7 10" id="KW-1133">Transmembrane helix</keyword>
<dbReference type="GO" id="GO:0015188">
    <property type="term" value="F:L-isoleucine transmembrane transporter activity"/>
    <property type="evidence" value="ECO:0007669"/>
    <property type="project" value="TreeGrafter"/>
</dbReference>
<sequence length="296" mass="31536">MEHLLEQTLNGLQLGFVYALIAVGYTMVYGIIKLINFAHGDVFMVGAFLAYFGFTSWGLPWPVAVLVSMAGCAVLGVGIERLAYRPLRARGAPRIAALITAIGVSLFIEYFTSLNFVFGSDYRNVPRVLPDRRWELGGITVTNVQLLVLVTVLVLVASLQFVVYRTRVGKAMRAVAQDTDAARLMGIDVDRIIACTFALGSALAAAAGALFAVAYPQIHPFMGIMPGLKAFTAAVLGGIGSIPGALLGALVMGQVEVLTAAYVTTDFRDAIAFALLILVLLLRPTGLLGKTAPEKV</sequence>
<dbReference type="AlphaFoldDB" id="A0A1Y2T479"/>
<dbReference type="GO" id="GO:0005886">
    <property type="term" value="C:plasma membrane"/>
    <property type="evidence" value="ECO:0007669"/>
    <property type="project" value="UniProtKB-SubCell"/>
</dbReference>
<dbReference type="OMA" id="NMGWFLI"/>
<dbReference type="InterPro" id="IPR052157">
    <property type="entry name" value="BCAA_transport_permease"/>
</dbReference>
<evidence type="ECO:0000256" key="9">
    <source>
        <dbReference type="ARBA" id="ARBA00037998"/>
    </source>
</evidence>
<keyword evidence="3" id="KW-1003">Cell membrane</keyword>
<feature type="transmembrane region" description="Helical" evidence="10">
    <location>
        <begin position="12"/>
        <end position="32"/>
    </location>
</feature>
<feature type="transmembrane region" description="Helical" evidence="10">
    <location>
        <begin position="192"/>
        <end position="215"/>
    </location>
</feature>
<keyword evidence="8 10" id="KW-0472">Membrane</keyword>
<evidence type="ECO:0000256" key="1">
    <source>
        <dbReference type="ARBA" id="ARBA00004651"/>
    </source>
</evidence>
<feature type="transmembrane region" description="Helical" evidence="10">
    <location>
        <begin position="39"/>
        <end position="57"/>
    </location>
</feature>
<evidence type="ECO:0000256" key="6">
    <source>
        <dbReference type="ARBA" id="ARBA00022970"/>
    </source>
</evidence>
<keyword evidence="2" id="KW-0813">Transport</keyword>
<keyword evidence="5 10" id="KW-0812">Transmembrane</keyword>
<keyword evidence="4" id="KW-0997">Cell inner membrane</keyword>
<dbReference type="Pfam" id="PF02653">
    <property type="entry name" value="BPD_transp_2"/>
    <property type="match status" value="1"/>
</dbReference>
<evidence type="ECO:0000256" key="2">
    <source>
        <dbReference type="ARBA" id="ARBA00022448"/>
    </source>
</evidence>
<dbReference type="InterPro" id="IPR001851">
    <property type="entry name" value="ABC_transp_permease"/>
</dbReference>
<reference evidence="12" key="1">
    <citation type="submission" date="2016-04" db="EMBL/GenBank/DDBJ databases">
        <authorList>
            <person name="Antunes L.P."/>
            <person name="Martins L.F."/>
            <person name="Pereira R.V."/>
            <person name="Thomas A.M."/>
            <person name="Barbosa D."/>
            <person name="Nascimento L."/>
            <person name="Silva G.M."/>
            <person name="Condomitti G.W."/>
            <person name="Digiampietri L.A."/>
            <person name="Lombardi K.C."/>
            <person name="Ramos P.L."/>
            <person name="Quaggio R.B."/>
            <person name="Oliveira J.C."/>
            <person name="Pascon R.C."/>
            <person name="Cruz J.B."/>
            <person name="Silva A.M."/>
            <person name="Setubal J.C."/>
        </authorList>
    </citation>
    <scope>NUCLEOTIDE SEQUENCE [LARGE SCALE GENOMIC DNA]</scope>
</reference>
<dbReference type="PANTHER" id="PTHR11795">
    <property type="entry name" value="BRANCHED-CHAIN AMINO ACID TRANSPORT SYSTEM PERMEASE PROTEIN LIVH"/>
    <property type="match status" value="1"/>
</dbReference>
<feature type="transmembrane region" description="Helical" evidence="10">
    <location>
        <begin position="63"/>
        <end position="83"/>
    </location>
</feature>
<dbReference type="PANTHER" id="PTHR11795:SF371">
    <property type="entry name" value="HIGH-AFFINITY BRANCHED-CHAIN AMINO ACID TRANSPORT SYSTEM PERMEASE PROTEIN LIVH"/>
    <property type="match status" value="1"/>
</dbReference>
<dbReference type="EMBL" id="LWLV01000789">
    <property type="protein sequence ID" value="OTA41109.1"/>
    <property type="molecule type" value="Genomic_DNA"/>
</dbReference>
<accession>A0A1Y2T479</accession>
<name>A0A1Y2T479_SYMTR</name>
<dbReference type="GO" id="GO:1903806">
    <property type="term" value="P:L-isoleucine import across plasma membrane"/>
    <property type="evidence" value="ECO:0007669"/>
    <property type="project" value="TreeGrafter"/>
</dbReference>
<comment type="similarity">
    <text evidence="9">Belongs to the binding-protein-dependent transport system permease family. LivHM subfamily.</text>
</comment>
<gene>
    <name evidence="11" type="ORF">A6D92_09880</name>
</gene>
<evidence type="ECO:0000256" key="10">
    <source>
        <dbReference type="SAM" id="Phobius"/>
    </source>
</evidence>
<feature type="transmembrane region" description="Helical" evidence="10">
    <location>
        <begin position="138"/>
        <end position="163"/>
    </location>
</feature>
<evidence type="ECO:0000256" key="8">
    <source>
        <dbReference type="ARBA" id="ARBA00023136"/>
    </source>
</evidence>
<proteinExistence type="inferred from homology"/>
<dbReference type="GO" id="GO:0005304">
    <property type="term" value="F:L-valine transmembrane transporter activity"/>
    <property type="evidence" value="ECO:0007669"/>
    <property type="project" value="TreeGrafter"/>
</dbReference>
<dbReference type="GO" id="GO:0015190">
    <property type="term" value="F:L-leucine transmembrane transporter activity"/>
    <property type="evidence" value="ECO:0007669"/>
    <property type="project" value="TreeGrafter"/>
</dbReference>
<evidence type="ECO:0000313" key="12">
    <source>
        <dbReference type="Proteomes" id="UP000194267"/>
    </source>
</evidence>
<evidence type="ECO:0000256" key="5">
    <source>
        <dbReference type="ARBA" id="ARBA00022692"/>
    </source>
</evidence>
<evidence type="ECO:0000313" key="11">
    <source>
        <dbReference type="EMBL" id="OTA41109.1"/>
    </source>
</evidence>
<dbReference type="Gene3D" id="1.10.3470.10">
    <property type="entry name" value="ABC transporter involved in vitamin B12 uptake, BtuC"/>
    <property type="match status" value="1"/>
</dbReference>
<evidence type="ECO:0000256" key="3">
    <source>
        <dbReference type="ARBA" id="ARBA00022475"/>
    </source>
</evidence>
<comment type="caution">
    <text evidence="11">The sequence shown here is derived from an EMBL/GenBank/DDBJ whole genome shotgun (WGS) entry which is preliminary data.</text>
</comment>
<comment type="subcellular location">
    <subcellularLocation>
        <location evidence="1">Cell membrane</location>
        <topology evidence="1">Multi-pass membrane protein</topology>
    </subcellularLocation>
</comment>
<dbReference type="Proteomes" id="UP000194267">
    <property type="component" value="Unassembled WGS sequence"/>
</dbReference>
<protein>
    <submittedName>
        <fullName evidence="11">ABC transporter permease</fullName>
    </submittedName>
</protein>
<evidence type="ECO:0000256" key="7">
    <source>
        <dbReference type="ARBA" id="ARBA00022989"/>
    </source>
</evidence>
<feature type="transmembrane region" description="Helical" evidence="10">
    <location>
        <begin position="270"/>
        <end position="289"/>
    </location>
</feature>
<feature type="transmembrane region" description="Helical" evidence="10">
    <location>
        <begin position="95"/>
        <end position="118"/>
    </location>
</feature>